<gene>
    <name evidence="1" type="ORF">CVT24_005107</name>
</gene>
<dbReference type="OrthoDB" id="10463696at2759"/>
<evidence type="ECO:0000313" key="2">
    <source>
        <dbReference type="Proteomes" id="UP000284842"/>
    </source>
</evidence>
<reference evidence="1 2" key="1">
    <citation type="journal article" date="2018" name="Evol. Lett.">
        <title>Horizontal gene cluster transfer increased hallucinogenic mushroom diversity.</title>
        <authorList>
            <person name="Reynolds H.T."/>
            <person name="Vijayakumar V."/>
            <person name="Gluck-Thaler E."/>
            <person name="Korotkin H.B."/>
            <person name="Matheny P.B."/>
            <person name="Slot J.C."/>
        </authorList>
    </citation>
    <scope>NUCLEOTIDE SEQUENCE [LARGE SCALE GENOMIC DNA]</scope>
    <source>
        <strain evidence="1 2">2629</strain>
    </source>
</reference>
<accession>A0A409VPU2</accession>
<evidence type="ECO:0000313" key="1">
    <source>
        <dbReference type="EMBL" id="PPQ68291.1"/>
    </source>
</evidence>
<organism evidence="1 2">
    <name type="scientific">Panaeolus cyanescens</name>
    <dbReference type="NCBI Taxonomy" id="181874"/>
    <lineage>
        <taxon>Eukaryota</taxon>
        <taxon>Fungi</taxon>
        <taxon>Dikarya</taxon>
        <taxon>Basidiomycota</taxon>
        <taxon>Agaricomycotina</taxon>
        <taxon>Agaricomycetes</taxon>
        <taxon>Agaricomycetidae</taxon>
        <taxon>Agaricales</taxon>
        <taxon>Agaricineae</taxon>
        <taxon>Galeropsidaceae</taxon>
        <taxon>Panaeolus</taxon>
    </lineage>
</organism>
<sequence>MGFENLPTELTEEIFSYLLPKNSECFTREHRKLLIALAGCNAAFNAWAVPRLFREIRIVIAADDQHLERFREILAGRPVLASLVQSFTFCIRVPFSHSSSSIPTVYEDIHLPFILSQLQNLKSFALKVGPLPNYRPLDWDRLPRSWSKALQNVCRLPSITKLELLNIRFMKSGWILHCKNLKELSIWRIMDRFGNPQGSYSWSGLTAETAPKLTKLQFDKINACIDKLYKLGCLSMLQTIETVLSLEQDSHMVRQIIEGASDHLEALDLRWDYYTESIGRQINFQQWRSLSVLRQLTIDLSDAFFPRSTPHAADFILAYLLRLPPRLPCIETIQLIASPQWRDHGPPNIYAPSRTWPLVEQHCARAYHSLHTLIIEFENSTPFQLSMEGSYSNDDDNKVEMRRRKEKRHGLVGVDVSDRIGVKAITVLVKS</sequence>
<dbReference type="InterPro" id="IPR032675">
    <property type="entry name" value="LRR_dom_sf"/>
</dbReference>
<dbReference type="EMBL" id="NHTK01006011">
    <property type="protein sequence ID" value="PPQ68291.1"/>
    <property type="molecule type" value="Genomic_DNA"/>
</dbReference>
<dbReference type="Gene3D" id="3.80.10.10">
    <property type="entry name" value="Ribonuclease Inhibitor"/>
    <property type="match status" value="1"/>
</dbReference>
<dbReference type="Proteomes" id="UP000284842">
    <property type="component" value="Unassembled WGS sequence"/>
</dbReference>
<evidence type="ECO:0008006" key="3">
    <source>
        <dbReference type="Google" id="ProtNLM"/>
    </source>
</evidence>
<dbReference type="SUPFAM" id="SSF52047">
    <property type="entry name" value="RNI-like"/>
    <property type="match status" value="1"/>
</dbReference>
<name>A0A409VPU2_9AGAR</name>
<proteinExistence type="predicted"/>
<dbReference type="InParanoid" id="A0A409VPU2"/>
<dbReference type="AlphaFoldDB" id="A0A409VPU2"/>
<comment type="caution">
    <text evidence="1">The sequence shown here is derived from an EMBL/GenBank/DDBJ whole genome shotgun (WGS) entry which is preliminary data.</text>
</comment>
<keyword evidence="2" id="KW-1185">Reference proteome</keyword>
<protein>
    <recommendedName>
        <fullName evidence="3">F-box domain-containing protein</fullName>
    </recommendedName>
</protein>